<evidence type="ECO:0000313" key="1">
    <source>
        <dbReference type="EMBL" id="KAF2128964.1"/>
    </source>
</evidence>
<dbReference type="OrthoDB" id="109543at2759"/>
<sequence length="279" mass="31886">MDVVFLPRTTERPANKRFRVPWTKKNIPLKNTIFFNKAKHCEEWHQSIDACIDTLHPSDARFPYVFLYQHTDTYLKKKGKIDQTDIDTRLIILIDTHEARDVAIAAAAPFMTTGSARLRALLHVDLNVTQGSYWGLETWLQSLIAANHGNPASVTDLEALWARKLLPFSNYGSSPAGRYLQGVSKVLREFSTPNMGSVPEFATLTRRAIMDFAAQLEGMRLRCQWTAAYAAVAWMMELTRTGPAATILERLSPEQLLDSEFPEWRVWANWRPHSKRIAR</sequence>
<dbReference type="AlphaFoldDB" id="A0A6A6ADC3"/>
<name>A0A6A6ADC3_9PLEO</name>
<dbReference type="Proteomes" id="UP000799771">
    <property type="component" value="Unassembled WGS sequence"/>
</dbReference>
<dbReference type="GeneID" id="54403288"/>
<proteinExistence type="predicted"/>
<dbReference type="EMBL" id="ML977507">
    <property type="protein sequence ID" value="KAF2128964.1"/>
    <property type="molecule type" value="Genomic_DNA"/>
</dbReference>
<dbReference type="RefSeq" id="XP_033523353.1">
    <property type="nucleotide sequence ID" value="XM_033662856.1"/>
</dbReference>
<accession>A0A6A6ADC3</accession>
<organism evidence="1 2">
    <name type="scientific">Dothidotthia symphoricarpi CBS 119687</name>
    <dbReference type="NCBI Taxonomy" id="1392245"/>
    <lineage>
        <taxon>Eukaryota</taxon>
        <taxon>Fungi</taxon>
        <taxon>Dikarya</taxon>
        <taxon>Ascomycota</taxon>
        <taxon>Pezizomycotina</taxon>
        <taxon>Dothideomycetes</taxon>
        <taxon>Pleosporomycetidae</taxon>
        <taxon>Pleosporales</taxon>
        <taxon>Dothidotthiaceae</taxon>
        <taxon>Dothidotthia</taxon>
    </lineage>
</organism>
<keyword evidence="2" id="KW-1185">Reference proteome</keyword>
<evidence type="ECO:0000313" key="2">
    <source>
        <dbReference type="Proteomes" id="UP000799771"/>
    </source>
</evidence>
<gene>
    <name evidence="1" type="ORF">P153DRAFT_264659</name>
</gene>
<feature type="non-terminal residue" evidence="1">
    <location>
        <position position="279"/>
    </location>
</feature>
<reference evidence="1" key="1">
    <citation type="journal article" date="2020" name="Stud. Mycol.">
        <title>101 Dothideomycetes genomes: a test case for predicting lifestyles and emergence of pathogens.</title>
        <authorList>
            <person name="Haridas S."/>
            <person name="Albert R."/>
            <person name="Binder M."/>
            <person name="Bloem J."/>
            <person name="Labutti K."/>
            <person name="Salamov A."/>
            <person name="Andreopoulos B."/>
            <person name="Baker S."/>
            <person name="Barry K."/>
            <person name="Bills G."/>
            <person name="Bluhm B."/>
            <person name="Cannon C."/>
            <person name="Castanera R."/>
            <person name="Culley D."/>
            <person name="Daum C."/>
            <person name="Ezra D."/>
            <person name="Gonzalez J."/>
            <person name="Henrissat B."/>
            <person name="Kuo A."/>
            <person name="Liang C."/>
            <person name="Lipzen A."/>
            <person name="Lutzoni F."/>
            <person name="Magnuson J."/>
            <person name="Mondo S."/>
            <person name="Nolan M."/>
            <person name="Ohm R."/>
            <person name="Pangilinan J."/>
            <person name="Park H.-J."/>
            <person name="Ramirez L."/>
            <person name="Alfaro M."/>
            <person name="Sun H."/>
            <person name="Tritt A."/>
            <person name="Yoshinaga Y."/>
            <person name="Zwiers L.-H."/>
            <person name="Turgeon B."/>
            <person name="Goodwin S."/>
            <person name="Spatafora J."/>
            <person name="Crous P."/>
            <person name="Grigoriev I."/>
        </authorList>
    </citation>
    <scope>NUCLEOTIDE SEQUENCE</scope>
    <source>
        <strain evidence="1">CBS 119687</strain>
    </source>
</reference>
<protein>
    <submittedName>
        <fullName evidence="1">Uncharacterized protein</fullName>
    </submittedName>
</protein>